<feature type="domain" description="GAF" evidence="3">
    <location>
        <begin position="18"/>
        <end position="149"/>
    </location>
</feature>
<proteinExistence type="predicted"/>
<dbReference type="InterPro" id="IPR029016">
    <property type="entry name" value="GAF-like_dom_sf"/>
</dbReference>
<evidence type="ECO:0000259" key="3">
    <source>
        <dbReference type="Pfam" id="PF01590"/>
    </source>
</evidence>
<reference evidence="4 5" key="1">
    <citation type="journal article" date="2012" name="J. Bacteriol.">
        <title>Draft Genome Sequence of Cecembia lonarensis Strain LW9T, Isolated from Lonar Lake, a Haloalkaline Lake in India.</title>
        <authorList>
            <person name="Shivaji S."/>
            <person name="Ara S."/>
            <person name="Singh A."/>
            <person name="Pinnaka A.K."/>
        </authorList>
    </citation>
    <scope>NUCLEOTIDE SEQUENCE [LARGE SCALE GENOMIC DNA]</scope>
    <source>
        <strain evidence="4 5">LW9</strain>
    </source>
</reference>
<dbReference type="PANTHER" id="PTHR43102:SF2">
    <property type="entry name" value="GAF DOMAIN-CONTAINING PROTEIN"/>
    <property type="match status" value="1"/>
</dbReference>
<dbReference type="InterPro" id="IPR035965">
    <property type="entry name" value="PAS-like_dom_sf"/>
</dbReference>
<dbReference type="Proteomes" id="UP000004478">
    <property type="component" value="Unassembled WGS sequence"/>
</dbReference>
<dbReference type="RefSeq" id="WP_009186561.1">
    <property type="nucleotide sequence ID" value="NZ_AMGM01000086.1"/>
</dbReference>
<keyword evidence="5" id="KW-1185">Reference proteome</keyword>
<dbReference type="InterPro" id="IPR003661">
    <property type="entry name" value="HisK_dim/P_dom"/>
</dbReference>
<dbReference type="SUPFAM" id="SSF55785">
    <property type="entry name" value="PYP-like sensor domain (PAS domain)"/>
    <property type="match status" value="1"/>
</dbReference>
<dbReference type="EMBL" id="AMGM01000086">
    <property type="protein sequence ID" value="EKB47836.1"/>
    <property type="molecule type" value="Genomic_DNA"/>
</dbReference>
<dbReference type="SUPFAM" id="SSF55781">
    <property type="entry name" value="GAF domain-like"/>
    <property type="match status" value="1"/>
</dbReference>
<dbReference type="SUPFAM" id="SSF47384">
    <property type="entry name" value="Homodimeric domain of signal transducing histidine kinase"/>
    <property type="match status" value="1"/>
</dbReference>
<protein>
    <recommendedName>
        <fullName evidence="2">histidine kinase</fullName>
        <ecNumber evidence="2">2.7.13.3</ecNumber>
    </recommendedName>
</protein>
<dbReference type="Gene3D" id="1.10.287.130">
    <property type="match status" value="1"/>
</dbReference>
<dbReference type="Gene3D" id="3.30.450.20">
    <property type="entry name" value="PAS domain"/>
    <property type="match status" value="1"/>
</dbReference>
<comment type="caution">
    <text evidence="4">The sequence shown here is derived from an EMBL/GenBank/DDBJ whole genome shotgun (WGS) entry which is preliminary data.</text>
</comment>
<evidence type="ECO:0000313" key="5">
    <source>
        <dbReference type="Proteomes" id="UP000004478"/>
    </source>
</evidence>
<evidence type="ECO:0000256" key="2">
    <source>
        <dbReference type="ARBA" id="ARBA00012438"/>
    </source>
</evidence>
<name>K1KZB9_CECL9</name>
<dbReference type="CDD" id="cd00082">
    <property type="entry name" value="HisKA"/>
    <property type="match status" value="1"/>
</dbReference>
<evidence type="ECO:0000256" key="1">
    <source>
        <dbReference type="ARBA" id="ARBA00000085"/>
    </source>
</evidence>
<dbReference type="PANTHER" id="PTHR43102">
    <property type="entry name" value="SLR1143 PROTEIN"/>
    <property type="match status" value="1"/>
</dbReference>
<comment type="catalytic activity">
    <reaction evidence="1">
        <text>ATP + protein L-histidine = ADP + protein N-phospho-L-histidine.</text>
        <dbReference type="EC" id="2.7.13.3"/>
    </reaction>
</comment>
<dbReference type="InterPro" id="IPR003018">
    <property type="entry name" value="GAF"/>
</dbReference>
<dbReference type="Gene3D" id="3.30.450.40">
    <property type="match status" value="1"/>
</dbReference>
<gene>
    <name evidence="4" type="ORF">B879_03545</name>
</gene>
<dbReference type="Pfam" id="PF01590">
    <property type="entry name" value="GAF"/>
    <property type="match status" value="1"/>
</dbReference>
<dbReference type="AlphaFoldDB" id="K1KZB9"/>
<dbReference type="InterPro" id="IPR036097">
    <property type="entry name" value="HisK_dim/P_sf"/>
</dbReference>
<accession>K1KZB9</accession>
<dbReference type="OrthoDB" id="9811889at2"/>
<dbReference type="EC" id="2.7.13.3" evidence="2"/>
<organism evidence="4 5">
    <name type="scientific">Cecembia lonarensis (strain CCUG 58316 / KCTC 22772 / LW9)</name>
    <dbReference type="NCBI Taxonomy" id="1225176"/>
    <lineage>
        <taxon>Bacteria</taxon>
        <taxon>Pseudomonadati</taxon>
        <taxon>Bacteroidota</taxon>
        <taxon>Cytophagia</taxon>
        <taxon>Cytophagales</taxon>
        <taxon>Cyclobacteriaceae</taxon>
        <taxon>Cecembia</taxon>
    </lineage>
</organism>
<evidence type="ECO:0000313" key="4">
    <source>
        <dbReference type="EMBL" id="EKB47836.1"/>
    </source>
</evidence>
<sequence length="370" mass="42935">MMDRIQELKLFNILDTEPEQELDELAQIAASIFDTPVALITFMDENRQWYKAKIGVKREEVPLKESFCQFLLDENIKNLVVEDPFVDNRFKDNPNVVCENGIKFYASVPLVSKLGNVLGSVCILDYKSRSDFSMTKLGALDLIARRVMLYIETRKLVYQQNQEIEFNAERLKKLTDLVPGAIFKLSIGRTGELKFVFLSEGINNLAPGISKEDLKKNPRKLLDFIAAESREKIEFLFKSSFKDLSLINFEYIYEGPKKNKLWHWMRARPERKSENEVIWYGIILDITQKVNHKEALEKMLFDISHVLRKPVANIKGIVDVLLEEDLTSEERESYCAVIFSAVEELDGYIHQLNQEYFSLKSLLNKKWGLS</sequence>
<dbReference type="GO" id="GO:0000155">
    <property type="term" value="F:phosphorelay sensor kinase activity"/>
    <property type="evidence" value="ECO:0007669"/>
    <property type="project" value="InterPro"/>
</dbReference>